<feature type="transmembrane region" description="Helical" evidence="9">
    <location>
        <begin position="185"/>
        <end position="205"/>
    </location>
</feature>
<dbReference type="Pfam" id="PF00999">
    <property type="entry name" value="Na_H_Exchanger"/>
    <property type="match status" value="1"/>
</dbReference>
<keyword evidence="3" id="KW-0050">Antiport</keyword>
<dbReference type="Gene3D" id="1.20.1530.20">
    <property type="match status" value="1"/>
</dbReference>
<dbReference type="Proteomes" id="UP001060325">
    <property type="component" value="Chromosome"/>
</dbReference>
<dbReference type="InterPro" id="IPR006153">
    <property type="entry name" value="Cation/H_exchanger_TM"/>
</dbReference>
<keyword evidence="8 9" id="KW-0472">Membrane</keyword>
<evidence type="ECO:0000259" key="10">
    <source>
        <dbReference type="Pfam" id="PF00999"/>
    </source>
</evidence>
<evidence type="ECO:0000256" key="8">
    <source>
        <dbReference type="ARBA" id="ARBA00023136"/>
    </source>
</evidence>
<keyword evidence="12" id="KW-1185">Reference proteome</keyword>
<evidence type="ECO:0000256" key="9">
    <source>
        <dbReference type="SAM" id="Phobius"/>
    </source>
</evidence>
<protein>
    <submittedName>
        <fullName evidence="11">Sodium:proton antiporter</fullName>
    </submittedName>
</protein>
<evidence type="ECO:0000313" key="12">
    <source>
        <dbReference type="Proteomes" id="UP001060325"/>
    </source>
</evidence>
<accession>A0ABY5FTE8</accession>
<evidence type="ECO:0000313" key="11">
    <source>
        <dbReference type="EMBL" id="UTT44403.1"/>
    </source>
</evidence>
<keyword evidence="2" id="KW-0813">Transport</keyword>
<feature type="transmembrane region" description="Helical" evidence="9">
    <location>
        <begin position="270"/>
        <end position="289"/>
    </location>
</feature>
<evidence type="ECO:0000256" key="1">
    <source>
        <dbReference type="ARBA" id="ARBA00004651"/>
    </source>
</evidence>
<proteinExistence type="predicted"/>
<dbReference type="EMBL" id="CP101462">
    <property type="protein sequence ID" value="UTT44403.1"/>
    <property type="molecule type" value="Genomic_DNA"/>
</dbReference>
<keyword evidence="4" id="KW-1003">Cell membrane</keyword>
<feature type="transmembrane region" description="Helical" evidence="9">
    <location>
        <begin position="335"/>
        <end position="357"/>
    </location>
</feature>
<feature type="transmembrane region" description="Helical" evidence="9">
    <location>
        <begin position="369"/>
        <end position="391"/>
    </location>
</feature>
<feature type="transmembrane region" description="Helical" evidence="9">
    <location>
        <begin position="149"/>
        <end position="173"/>
    </location>
</feature>
<evidence type="ECO:0000256" key="7">
    <source>
        <dbReference type="ARBA" id="ARBA00023065"/>
    </source>
</evidence>
<feature type="transmembrane region" description="Helical" evidence="9">
    <location>
        <begin position="88"/>
        <end position="109"/>
    </location>
</feature>
<keyword evidence="7" id="KW-0406">Ion transport</keyword>
<organism evidence="11 12">
    <name type="scientific">Exiguobacterium aurantiacum</name>
    <dbReference type="NCBI Taxonomy" id="33987"/>
    <lineage>
        <taxon>Bacteria</taxon>
        <taxon>Bacillati</taxon>
        <taxon>Bacillota</taxon>
        <taxon>Bacilli</taxon>
        <taxon>Bacillales</taxon>
        <taxon>Bacillales Family XII. Incertae Sedis</taxon>
        <taxon>Exiguobacterium</taxon>
    </lineage>
</organism>
<feature type="transmembrane region" description="Helical" evidence="9">
    <location>
        <begin position="6"/>
        <end position="23"/>
    </location>
</feature>
<sequence length="404" mass="43913">METMMIGFSLIVAIGALAQLFAWRFDLPAIIIMTVAGVLVGPIFGWIDPVTMLGDLYSPLISFAVALILFEGSLGLEFREIREYRKVIARLVTVGVLLSFLATSVLLITVGNIHWLPALTLGALFVVTGPTVIIPLLRQANLVPHVANVLKWEGIIVDPIGALLGLFVVQFGFAFYQNDSLTTHLPFLSSCVAGVLLGIVFGVVLMRAFAKGRVPEYLQTTLTLSGVLLVFSMSEWVMHEVGLLAVTAMGLTMANSKFARPEILTHLREFKENVSILLISSVFIILTASLSRTDLLAVFQAPILLSIAGILFLVRPFSILSATIGTSLVRNERVFIGWIAPRGIVAMTVTGFFAAEITELGVTDAEKMLPMTLGLVFLSVTIHGLTIRPLARRLGLNKIKNPWS</sequence>
<keyword evidence="6 9" id="KW-1133">Transmembrane helix</keyword>
<gene>
    <name evidence="11" type="ORF">NMQ00_07855</name>
</gene>
<dbReference type="InterPro" id="IPR038770">
    <property type="entry name" value="Na+/solute_symporter_sf"/>
</dbReference>
<feature type="transmembrane region" description="Helical" evidence="9">
    <location>
        <begin position="30"/>
        <end position="47"/>
    </location>
</feature>
<feature type="transmembrane region" description="Helical" evidence="9">
    <location>
        <begin position="295"/>
        <end position="314"/>
    </location>
</feature>
<reference evidence="11" key="1">
    <citation type="submission" date="2022-07" db="EMBL/GenBank/DDBJ databases">
        <title>Complete genome of CX2.</title>
        <authorList>
            <person name="Cao G."/>
        </authorList>
    </citation>
    <scope>NUCLEOTIDE SEQUENCE</scope>
    <source>
        <strain evidence="11">CX2</strain>
    </source>
</reference>
<feature type="transmembrane region" description="Helical" evidence="9">
    <location>
        <begin position="59"/>
        <end position="76"/>
    </location>
</feature>
<feature type="transmembrane region" description="Helical" evidence="9">
    <location>
        <begin position="115"/>
        <end position="137"/>
    </location>
</feature>
<dbReference type="PANTHER" id="PTHR32507:SF0">
    <property type="entry name" value="NA(+)_H(+) ANTIPORTER 2-RELATED"/>
    <property type="match status" value="1"/>
</dbReference>
<keyword evidence="5 9" id="KW-0812">Transmembrane</keyword>
<evidence type="ECO:0000256" key="2">
    <source>
        <dbReference type="ARBA" id="ARBA00022448"/>
    </source>
</evidence>
<name>A0ABY5FTE8_9BACL</name>
<comment type="subcellular location">
    <subcellularLocation>
        <location evidence="1">Cell membrane</location>
        <topology evidence="1">Multi-pass membrane protein</topology>
    </subcellularLocation>
</comment>
<dbReference type="PANTHER" id="PTHR32507">
    <property type="entry name" value="NA(+)/H(+) ANTIPORTER 1"/>
    <property type="match status" value="1"/>
</dbReference>
<evidence type="ECO:0000256" key="5">
    <source>
        <dbReference type="ARBA" id="ARBA00022692"/>
    </source>
</evidence>
<dbReference type="RefSeq" id="WP_255178646.1">
    <property type="nucleotide sequence ID" value="NZ_CP101462.1"/>
</dbReference>
<evidence type="ECO:0000256" key="4">
    <source>
        <dbReference type="ARBA" id="ARBA00022475"/>
    </source>
</evidence>
<evidence type="ECO:0000256" key="6">
    <source>
        <dbReference type="ARBA" id="ARBA00022989"/>
    </source>
</evidence>
<evidence type="ECO:0000256" key="3">
    <source>
        <dbReference type="ARBA" id="ARBA00022449"/>
    </source>
</evidence>
<feature type="domain" description="Cation/H+ exchanger transmembrane" evidence="10">
    <location>
        <begin position="12"/>
        <end position="392"/>
    </location>
</feature>